<dbReference type="Pfam" id="PF00646">
    <property type="entry name" value="F-box"/>
    <property type="match status" value="1"/>
</dbReference>
<dbReference type="SMART" id="SM00256">
    <property type="entry name" value="FBOX"/>
    <property type="match status" value="1"/>
</dbReference>
<dbReference type="KEGG" id="aly:9323405"/>
<dbReference type="EMBL" id="GL348714">
    <property type="protein sequence ID" value="EFH65067.1"/>
    <property type="molecule type" value="Genomic_DNA"/>
</dbReference>
<dbReference type="OrthoDB" id="1059987at2759"/>
<evidence type="ECO:0000259" key="1">
    <source>
        <dbReference type="SMART" id="SM00256"/>
    </source>
</evidence>
<proteinExistence type="predicted"/>
<evidence type="ECO:0000313" key="2">
    <source>
        <dbReference type="EMBL" id="EFH65067.1"/>
    </source>
</evidence>
<dbReference type="InterPro" id="IPR001810">
    <property type="entry name" value="F-box_dom"/>
</dbReference>
<organism evidence="3">
    <name type="scientific">Arabidopsis lyrata subsp. lyrata</name>
    <name type="common">Lyre-leaved rock-cress</name>
    <dbReference type="NCBI Taxonomy" id="81972"/>
    <lineage>
        <taxon>Eukaryota</taxon>
        <taxon>Viridiplantae</taxon>
        <taxon>Streptophyta</taxon>
        <taxon>Embryophyta</taxon>
        <taxon>Tracheophyta</taxon>
        <taxon>Spermatophyta</taxon>
        <taxon>Magnoliopsida</taxon>
        <taxon>eudicotyledons</taxon>
        <taxon>Gunneridae</taxon>
        <taxon>Pentapetalae</taxon>
        <taxon>rosids</taxon>
        <taxon>malvids</taxon>
        <taxon>Brassicales</taxon>
        <taxon>Brassicaceae</taxon>
        <taxon>Camelineae</taxon>
        <taxon>Arabidopsis</taxon>
    </lineage>
</organism>
<dbReference type="PANTHER" id="PTHR31672:SF13">
    <property type="entry name" value="F-BOX PROTEIN CPR30-LIKE"/>
    <property type="match status" value="1"/>
</dbReference>
<feature type="domain" description="F-box" evidence="1">
    <location>
        <begin position="14"/>
        <end position="54"/>
    </location>
</feature>
<dbReference type="InterPro" id="IPR036047">
    <property type="entry name" value="F-box-like_dom_sf"/>
</dbReference>
<keyword evidence="3" id="KW-1185">Reference proteome</keyword>
<dbReference type="PANTHER" id="PTHR31672">
    <property type="entry name" value="BNACNNG10540D PROTEIN"/>
    <property type="match status" value="1"/>
</dbReference>
<gene>
    <name evidence="2" type="ORF">ARALYDRAFT_676628</name>
</gene>
<protein>
    <submittedName>
        <fullName evidence="2">Predicted protein</fullName>
    </submittedName>
</protein>
<name>D7KYG9_ARALL</name>
<accession>D7KYG9</accession>
<dbReference type="NCBIfam" id="TIGR01640">
    <property type="entry name" value="F_box_assoc_1"/>
    <property type="match status" value="1"/>
</dbReference>
<dbReference type="HOGENOM" id="CLU_678535_0_0_1"/>
<dbReference type="SUPFAM" id="SSF81383">
    <property type="entry name" value="F-box domain"/>
    <property type="match status" value="1"/>
</dbReference>
<dbReference type="InterPro" id="IPR050796">
    <property type="entry name" value="SCF_F-box_component"/>
</dbReference>
<dbReference type="Gramene" id="Al_scaffold_0002_1778">
    <property type="protein sequence ID" value="Al_scaffold_0002_1778"/>
    <property type="gene ID" value="Al_scaffold_0002_1778"/>
</dbReference>
<dbReference type="AlphaFoldDB" id="D7KYG9"/>
<reference evidence="3" key="1">
    <citation type="journal article" date="2011" name="Nat. Genet.">
        <title>The Arabidopsis lyrata genome sequence and the basis of rapid genome size change.</title>
        <authorList>
            <person name="Hu T.T."/>
            <person name="Pattyn P."/>
            <person name="Bakker E.G."/>
            <person name="Cao J."/>
            <person name="Cheng J.-F."/>
            <person name="Clark R.M."/>
            <person name="Fahlgren N."/>
            <person name="Fawcett J.A."/>
            <person name="Grimwood J."/>
            <person name="Gundlach H."/>
            <person name="Haberer G."/>
            <person name="Hollister J.D."/>
            <person name="Ossowski S."/>
            <person name="Ottilar R.P."/>
            <person name="Salamov A.A."/>
            <person name="Schneeberger K."/>
            <person name="Spannagl M."/>
            <person name="Wang X."/>
            <person name="Yang L."/>
            <person name="Nasrallah M.E."/>
            <person name="Bergelson J."/>
            <person name="Carrington J.C."/>
            <person name="Gaut B.S."/>
            <person name="Schmutz J."/>
            <person name="Mayer K.F.X."/>
            <person name="Van de Peer Y."/>
            <person name="Grigoriev I.V."/>
            <person name="Nordborg M."/>
            <person name="Weigel D."/>
            <person name="Guo Y.-L."/>
        </authorList>
    </citation>
    <scope>NUCLEOTIDE SEQUENCE [LARGE SCALE GENOMIC DNA]</scope>
    <source>
        <strain evidence="3">cv. MN47</strain>
    </source>
</reference>
<dbReference type="Proteomes" id="UP000008694">
    <property type="component" value="Unassembled WGS sequence"/>
</dbReference>
<evidence type="ECO:0000313" key="3">
    <source>
        <dbReference type="Proteomes" id="UP000008694"/>
    </source>
</evidence>
<dbReference type="InterPro" id="IPR017451">
    <property type="entry name" value="F-box-assoc_interact_dom"/>
</dbReference>
<sequence>MEDDKHNNSKTIIISEDMVEEIFQHLPIKSLARFKVLSKKWRSMIESTYFSHKRLVCTGLSTPNMKFLYVSRHFSANFVEEDSNSTTLFLEIFSRDDHNNEKNCPSSSSYYSFPDDPVDKSQNKTIQVLGSCDGLVLIRIYDDFRYIYLINPTIGEHMTLYPEFTQWPLTFRFEFTAMVYRPWRQVDQGVLDYPPDEKRMPFHAGFGKDIVTKSYKVVLIYTRFGKGDRCFKAKVLSLDSGEQRSAGLYIFNDHDFIKEQTSVYANGSLFWLILNKYKKTLSLLLAIDLHIEEFRWILLPTCYTRYDSSIEMWNLNDRLCVSDVLECSNLIVWSLQQEYPTVKWEKIYAIDIGFIRTNQLHEKFWMLGLAAAYFPSIRNHRDQVSFFRQRTISYSPTMISPSSLMF</sequence>